<dbReference type="EMBL" id="GEBQ01031723">
    <property type="protein sequence ID" value="JAT08254.1"/>
    <property type="molecule type" value="Transcribed_RNA"/>
</dbReference>
<dbReference type="InterPro" id="IPR006759">
    <property type="entry name" value="Glyco_transf_54"/>
</dbReference>
<sequence>MRILRLWTLFWHEIKGAGNWAMAPSLAALRRRHILFVLILVFVPCSIFVLFSQPDMSQEQAVVQRIAELQLKLQHLDAMYREREEDVHVLSQQLGQLLMESVPPGGNLSSSLPLHLSPEARTLLRNLTGLRPGGGDSAQLLRLPSAYQFLPHLLLSPSSLRPAISVSRGRSGVSVVLGIPTVKREVQSYLLATLQNILDSMTQEEEEDVLIVVFIAETEEEYVNQVANEVRDHFLEEVEVGLIEIIAPTTAYYPDWNTLRVTLGDSKERVKWRSKQNLDFAFLMMYAQPRGMFYIQLEDDILVKPQFVSTMKTIALERIANKQQWFVLDFCQLGFIGKMFRCVELPWLIQFFFMFYNDKPVDWLLDHVIHTKACNLEKDNKQCKKDKDELWIHYKPSLFQHIGTYSSLKGKVQKLKDKQFGKVNLFTPHSNPDAEVSSQIKAYKQYTLKRAYEGETFFWGLLPQPGDHLLFVFKTPLFIKKYTFRSGNAEHPSDRLYNTTVEVLPQQLPLTYDTYNTTADGFVIVGKFDSLGLAEGAVPRVLGIIRQMRLTVHSETDNWAILSEISILPDLGR</sequence>
<keyword evidence="4" id="KW-1133">Transmembrane helix</keyword>
<dbReference type="GO" id="GO:0006487">
    <property type="term" value="P:protein N-linked glycosylation"/>
    <property type="evidence" value="ECO:0007669"/>
    <property type="project" value="TreeGrafter"/>
</dbReference>
<protein>
    <recommendedName>
        <fullName evidence="8">Alpha-1,3-mannosyl-glycoprotein 4-beta-N-acetylglucosaminyltransferase B</fullName>
    </recommendedName>
</protein>
<feature type="transmembrane region" description="Helical" evidence="4">
    <location>
        <begin position="34"/>
        <end position="51"/>
    </location>
</feature>
<evidence type="ECO:0000256" key="1">
    <source>
        <dbReference type="ARBA" id="ARBA00004922"/>
    </source>
</evidence>
<dbReference type="InterPro" id="IPR057279">
    <property type="entry name" value="MGAT4"/>
</dbReference>
<dbReference type="GO" id="GO:0005783">
    <property type="term" value="C:endoplasmic reticulum"/>
    <property type="evidence" value="ECO:0007669"/>
    <property type="project" value="TreeGrafter"/>
</dbReference>
<feature type="domain" description="MGAT4 conserved region" evidence="5">
    <location>
        <begin position="143"/>
        <end position="420"/>
    </location>
</feature>
<dbReference type="PANTHER" id="PTHR12062">
    <property type="entry name" value="N-ACETYLGLUCOSAMINYLTRANSFERASE VI"/>
    <property type="match status" value="1"/>
</dbReference>
<keyword evidence="2" id="KW-0328">Glycosyltransferase</keyword>
<comment type="pathway">
    <text evidence="1">Protein modification; protein glycosylation.</text>
</comment>
<evidence type="ECO:0000313" key="7">
    <source>
        <dbReference type="EMBL" id="JAT08254.1"/>
    </source>
</evidence>
<dbReference type="AlphaFoldDB" id="A0A1B6KAN6"/>
<evidence type="ECO:0000256" key="2">
    <source>
        <dbReference type="ARBA" id="ARBA00022676"/>
    </source>
</evidence>
<dbReference type="InterPro" id="IPR056576">
    <property type="entry name" value="MGAT4_A/B/C_C"/>
</dbReference>
<dbReference type="GO" id="GO:0008375">
    <property type="term" value="F:acetylglucosaminyltransferase activity"/>
    <property type="evidence" value="ECO:0007669"/>
    <property type="project" value="TreeGrafter"/>
</dbReference>
<dbReference type="GO" id="GO:0005793">
    <property type="term" value="C:endoplasmic reticulum-Golgi intermediate compartment"/>
    <property type="evidence" value="ECO:0007669"/>
    <property type="project" value="TreeGrafter"/>
</dbReference>
<gene>
    <name evidence="7" type="ORF">g.40260</name>
</gene>
<organism evidence="7">
    <name type="scientific">Graphocephala atropunctata</name>
    <dbReference type="NCBI Taxonomy" id="36148"/>
    <lineage>
        <taxon>Eukaryota</taxon>
        <taxon>Metazoa</taxon>
        <taxon>Ecdysozoa</taxon>
        <taxon>Arthropoda</taxon>
        <taxon>Hexapoda</taxon>
        <taxon>Insecta</taxon>
        <taxon>Pterygota</taxon>
        <taxon>Neoptera</taxon>
        <taxon>Paraneoptera</taxon>
        <taxon>Hemiptera</taxon>
        <taxon>Auchenorrhyncha</taxon>
        <taxon>Membracoidea</taxon>
        <taxon>Cicadellidae</taxon>
        <taxon>Cicadellinae</taxon>
        <taxon>Cicadellini</taxon>
        <taxon>Graphocephala</taxon>
    </lineage>
</organism>
<dbReference type="Pfam" id="PF04666">
    <property type="entry name" value="MGAT4_cons"/>
    <property type="match status" value="1"/>
</dbReference>
<dbReference type="PANTHER" id="PTHR12062:SF9">
    <property type="entry name" value="ALPHA-1,3-MANNOSYL-GLYCOPROTEIN 4-BETA-N-ACETYLGLUCOSAMINYLTRANSFERASE A, ISOFORM A"/>
    <property type="match status" value="1"/>
</dbReference>
<keyword evidence="3" id="KW-0808">Transferase</keyword>
<accession>A0A1B6KAN6</accession>
<keyword evidence="4" id="KW-0472">Membrane</keyword>
<name>A0A1B6KAN6_9HEMI</name>
<evidence type="ECO:0000259" key="6">
    <source>
        <dbReference type="Pfam" id="PF23524"/>
    </source>
</evidence>
<proteinExistence type="predicted"/>
<evidence type="ECO:0008006" key="8">
    <source>
        <dbReference type="Google" id="ProtNLM"/>
    </source>
</evidence>
<dbReference type="GO" id="GO:0005795">
    <property type="term" value="C:Golgi stack"/>
    <property type="evidence" value="ECO:0007669"/>
    <property type="project" value="TreeGrafter"/>
</dbReference>
<keyword evidence="4" id="KW-0812">Transmembrane</keyword>
<reference evidence="7" key="1">
    <citation type="submission" date="2015-11" db="EMBL/GenBank/DDBJ databases">
        <title>De novo transcriptome assembly of four potential Pierce s Disease insect vectors from Arizona vineyards.</title>
        <authorList>
            <person name="Tassone E.E."/>
        </authorList>
    </citation>
    <scope>NUCLEOTIDE SEQUENCE</scope>
</reference>
<feature type="domain" description="MGAT4 A/B/C C-terminal" evidence="6">
    <location>
        <begin position="434"/>
        <end position="564"/>
    </location>
</feature>
<evidence type="ECO:0000259" key="5">
    <source>
        <dbReference type="Pfam" id="PF04666"/>
    </source>
</evidence>
<evidence type="ECO:0000256" key="4">
    <source>
        <dbReference type="SAM" id="Phobius"/>
    </source>
</evidence>
<dbReference type="Pfam" id="PF23524">
    <property type="entry name" value="MGAT4A_C"/>
    <property type="match status" value="1"/>
</dbReference>
<evidence type="ECO:0000256" key="3">
    <source>
        <dbReference type="ARBA" id="ARBA00022679"/>
    </source>
</evidence>